<proteinExistence type="predicted"/>
<dbReference type="SUPFAM" id="SSF54593">
    <property type="entry name" value="Glyoxalase/Bleomycin resistance protein/Dihydroxybiphenyl dioxygenase"/>
    <property type="match status" value="1"/>
</dbReference>
<dbReference type="OrthoDB" id="3252514at2"/>
<evidence type="ECO:0000259" key="1">
    <source>
        <dbReference type="Pfam" id="PF13468"/>
    </source>
</evidence>
<comment type="caution">
    <text evidence="2">The sequence shown here is derived from an EMBL/GenBank/DDBJ whole genome shotgun (WGS) entry which is preliminary data.</text>
</comment>
<reference evidence="2 3" key="1">
    <citation type="submission" date="2019-06" db="EMBL/GenBank/DDBJ databases">
        <title>Sequencing the genomes of 1000 actinobacteria strains.</title>
        <authorList>
            <person name="Klenk H.-P."/>
        </authorList>
    </citation>
    <scope>NUCLEOTIDE SEQUENCE [LARGE SCALE GENOMIC DNA]</scope>
    <source>
        <strain evidence="2 3">DSM 44826</strain>
    </source>
</reference>
<feature type="domain" description="Glyoxalase-like" evidence="1">
    <location>
        <begin position="6"/>
        <end position="181"/>
    </location>
</feature>
<keyword evidence="3" id="KW-1185">Reference proteome</keyword>
<dbReference type="InterPro" id="IPR025870">
    <property type="entry name" value="Glyoxalase-like_dom"/>
</dbReference>
<evidence type="ECO:0000313" key="2">
    <source>
        <dbReference type="EMBL" id="TWF82562.1"/>
    </source>
</evidence>
<accession>A0A561T624</accession>
<evidence type="ECO:0000313" key="3">
    <source>
        <dbReference type="Proteomes" id="UP000317940"/>
    </source>
</evidence>
<name>A0A561T624_9ACTN</name>
<dbReference type="Pfam" id="PF13468">
    <property type="entry name" value="Glyoxalase_3"/>
    <property type="match status" value="1"/>
</dbReference>
<dbReference type="RefSeq" id="WP_145909864.1">
    <property type="nucleotide sequence ID" value="NZ_BAAAMZ010000002.1"/>
</dbReference>
<dbReference type="InterPro" id="IPR029068">
    <property type="entry name" value="Glyas_Bleomycin-R_OHBP_Dase"/>
</dbReference>
<dbReference type="PANTHER" id="PTHR40265">
    <property type="entry name" value="BLL2707 PROTEIN"/>
    <property type="match status" value="1"/>
</dbReference>
<gene>
    <name evidence="2" type="ORF">FHX73_1444</name>
</gene>
<dbReference type="EMBL" id="VIWT01000004">
    <property type="protein sequence ID" value="TWF82562.1"/>
    <property type="molecule type" value="Genomic_DNA"/>
</dbReference>
<dbReference type="PANTHER" id="PTHR40265:SF1">
    <property type="entry name" value="GLYOXALASE-LIKE DOMAIN-CONTAINING PROTEIN"/>
    <property type="match status" value="1"/>
</dbReference>
<organism evidence="2 3">
    <name type="scientific">Kitasatospora viridis</name>
    <dbReference type="NCBI Taxonomy" id="281105"/>
    <lineage>
        <taxon>Bacteria</taxon>
        <taxon>Bacillati</taxon>
        <taxon>Actinomycetota</taxon>
        <taxon>Actinomycetes</taxon>
        <taxon>Kitasatosporales</taxon>
        <taxon>Streptomycetaceae</taxon>
        <taxon>Kitasatospora</taxon>
    </lineage>
</organism>
<sequence length="238" mass="25833">MLRCSHLVHKVDDIRAAVRDLTELGFTVEYGSDPAKAHNALIWFAAGPFLEFYQLHPAARLLRGPMGLAFGRAAGQRLARWAESGEGWRDLALETDALTLDATRADLRAAGLPVSRVIKGCRTRPDGQPVRYQFLAPRPAHLPFVVSAYDPPQRPAQVTHPNGALGISTVRYGVAEADRARFAALIGPDDPWLRTEPAPRTGPLRVELAGLAAELDPEKLHGAAFAPATTRTEGRVQA</sequence>
<dbReference type="Gene3D" id="3.10.180.10">
    <property type="entry name" value="2,3-Dihydroxybiphenyl 1,2-Dioxygenase, domain 1"/>
    <property type="match status" value="1"/>
</dbReference>
<dbReference type="Proteomes" id="UP000317940">
    <property type="component" value="Unassembled WGS sequence"/>
</dbReference>
<dbReference type="AlphaFoldDB" id="A0A561T624"/>
<protein>
    <submittedName>
        <fullName evidence="2">Glyoxalase-like protein</fullName>
    </submittedName>
</protein>